<proteinExistence type="predicted"/>
<feature type="compositionally biased region" description="Basic residues" evidence="1">
    <location>
        <begin position="47"/>
        <end position="61"/>
    </location>
</feature>
<keyword evidence="3" id="KW-1185">Reference proteome</keyword>
<dbReference type="AlphaFoldDB" id="W8X9X5"/>
<feature type="region of interest" description="Disordered" evidence="1">
    <location>
        <begin position="14"/>
        <end position="69"/>
    </location>
</feature>
<feature type="compositionally biased region" description="Low complexity" evidence="1">
    <location>
        <begin position="35"/>
        <end position="46"/>
    </location>
</feature>
<evidence type="ECO:0000256" key="1">
    <source>
        <dbReference type="SAM" id="MobiDB-lite"/>
    </source>
</evidence>
<dbReference type="KEGG" id="cdn:BN940_15721"/>
<name>W8X9X5_CASD6</name>
<dbReference type="Proteomes" id="UP000019805">
    <property type="component" value="Chromosome"/>
</dbReference>
<evidence type="ECO:0000313" key="2">
    <source>
        <dbReference type="EMBL" id="CDM25585.1"/>
    </source>
</evidence>
<dbReference type="HOGENOM" id="CLU_2599567_0_0_4"/>
<organism evidence="2 3">
    <name type="scientific">Castellaniella defragrans (strain DSM 12143 / CCUG 39792 / 65Phen)</name>
    <name type="common">Alcaligenes defragrans</name>
    <dbReference type="NCBI Taxonomy" id="1437824"/>
    <lineage>
        <taxon>Bacteria</taxon>
        <taxon>Pseudomonadati</taxon>
        <taxon>Pseudomonadota</taxon>
        <taxon>Betaproteobacteria</taxon>
        <taxon>Burkholderiales</taxon>
        <taxon>Alcaligenaceae</taxon>
        <taxon>Castellaniella</taxon>
    </lineage>
</organism>
<protein>
    <submittedName>
        <fullName evidence="2">Uncharacterized protein</fullName>
    </submittedName>
</protein>
<dbReference type="EMBL" id="HG916765">
    <property type="protein sequence ID" value="CDM25585.1"/>
    <property type="molecule type" value="Genomic_DNA"/>
</dbReference>
<reference evidence="2 3" key="1">
    <citation type="journal article" date="2014" name="BMC Microbiol.">
        <title>The oxygen-independent metabolism of cyclic monoterpenes in Castellaniella defragrans 65Phen.</title>
        <authorList>
            <person name="Petasch J."/>
            <person name="Disch E.M."/>
            <person name="Markert S."/>
            <person name="Becher D."/>
            <person name="Schweder T."/>
            <person name="Huttel B."/>
            <person name="Reinhardt R."/>
            <person name="Harder J."/>
        </authorList>
    </citation>
    <scope>NUCLEOTIDE SEQUENCE [LARGE SCALE GENOMIC DNA]</scope>
    <source>
        <strain evidence="2">65Phen</strain>
    </source>
</reference>
<gene>
    <name evidence="2" type="ORF">BN940_15721</name>
</gene>
<sequence length="79" mass="9073">MKEKYPIITERRVRRASRRLRNPTDFPGFPTVSSPARNAAEPPGAARRPRGHPRAGRHRAGRQQGHQRALRFRVKISII</sequence>
<accession>W8X9X5</accession>
<evidence type="ECO:0000313" key="3">
    <source>
        <dbReference type="Proteomes" id="UP000019805"/>
    </source>
</evidence>
<dbReference type="STRING" id="1437824.BN940_15721"/>